<reference evidence="7" key="1">
    <citation type="submission" date="2016-06" db="EMBL/GenBank/DDBJ databases">
        <title>Parallel loss of symbiosis genes in relatives of nitrogen-fixing non-legume Parasponia.</title>
        <authorList>
            <person name="Van Velzen R."/>
            <person name="Holmer R."/>
            <person name="Bu F."/>
            <person name="Rutten L."/>
            <person name="Van Zeijl A."/>
            <person name="Liu W."/>
            <person name="Santuari L."/>
            <person name="Cao Q."/>
            <person name="Sharma T."/>
            <person name="Shen D."/>
            <person name="Roswanjaya Y."/>
            <person name="Wardhani T."/>
            <person name="Kalhor M.S."/>
            <person name="Jansen J."/>
            <person name="Van den Hoogen J."/>
            <person name="Gungor B."/>
            <person name="Hartog M."/>
            <person name="Hontelez J."/>
            <person name="Verver J."/>
            <person name="Yang W.-C."/>
            <person name="Schijlen E."/>
            <person name="Repin R."/>
            <person name="Schilthuizen M."/>
            <person name="Schranz E."/>
            <person name="Heidstra R."/>
            <person name="Miyata K."/>
            <person name="Fedorova E."/>
            <person name="Kohlen W."/>
            <person name="Bisseling T."/>
            <person name="Smit S."/>
            <person name="Geurts R."/>
        </authorList>
    </citation>
    <scope>NUCLEOTIDE SEQUENCE [LARGE SCALE GENOMIC DNA]</scope>
    <source>
        <strain evidence="7">cv. RG33-2</strain>
    </source>
</reference>
<dbReference type="Proteomes" id="UP000237000">
    <property type="component" value="Unassembled WGS sequence"/>
</dbReference>
<evidence type="ECO:0000256" key="2">
    <source>
        <dbReference type="ARBA" id="ARBA00022475"/>
    </source>
</evidence>
<protein>
    <submittedName>
        <fullName evidence="6">Uncharacterized protein</fullName>
    </submittedName>
</protein>
<gene>
    <name evidence="6" type="ORF">TorRG33x02_329250</name>
</gene>
<keyword evidence="3" id="KW-0812">Transmembrane</keyword>
<keyword evidence="7" id="KW-1185">Reference proteome</keyword>
<dbReference type="PANTHER" id="PTHR43124:SF3">
    <property type="entry name" value="CHLORAMPHENICOL EFFLUX PUMP RV0191"/>
    <property type="match status" value="1"/>
</dbReference>
<keyword evidence="5" id="KW-0472">Membrane</keyword>
<dbReference type="STRING" id="63057.A0A2P5B8Y9"/>
<dbReference type="GO" id="GO:0022857">
    <property type="term" value="F:transmembrane transporter activity"/>
    <property type="evidence" value="ECO:0007669"/>
    <property type="project" value="TreeGrafter"/>
</dbReference>
<organism evidence="6 7">
    <name type="scientific">Trema orientale</name>
    <name type="common">Charcoal tree</name>
    <name type="synonym">Celtis orientalis</name>
    <dbReference type="NCBI Taxonomy" id="63057"/>
    <lineage>
        <taxon>Eukaryota</taxon>
        <taxon>Viridiplantae</taxon>
        <taxon>Streptophyta</taxon>
        <taxon>Embryophyta</taxon>
        <taxon>Tracheophyta</taxon>
        <taxon>Spermatophyta</taxon>
        <taxon>Magnoliopsida</taxon>
        <taxon>eudicotyledons</taxon>
        <taxon>Gunneridae</taxon>
        <taxon>Pentapetalae</taxon>
        <taxon>rosids</taxon>
        <taxon>fabids</taxon>
        <taxon>Rosales</taxon>
        <taxon>Cannabaceae</taxon>
        <taxon>Trema</taxon>
    </lineage>
</organism>
<dbReference type="InParanoid" id="A0A2P5B8Y9"/>
<dbReference type="InterPro" id="IPR050189">
    <property type="entry name" value="MFS_Efflux_Transporters"/>
</dbReference>
<dbReference type="PANTHER" id="PTHR43124">
    <property type="entry name" value="PURINE EFFLUX PUMP PBUE"/>
    <property type="match status" value="1"/>
</dbReference>
<evidence type="ECO:0000313" key="7">
    <source>
        <dbReference type="Proteomes" id="UP000237000"/>
    </source>
</evidence>
<evidence type="ECO:0000256" key="5">
    <source>
        <dbReference type="ARBA" id="ARBA00023136"/>
    </source>
</evidence>
<dbReference type="AlphaFoldDB" id="A0A2P5B8Y9"/>
<evidence type="ECO:0000256" key="4">
    <source>
        <dbReference type="ARBA" id="ARBA00022989"/>
    </source>
</evidence>
<sequence length="111" mass="12075">MKSETLTLVLVNLAGITERADESLWPGVYRDVGLAFRTDLTRLCSLTLFRSIDQSSCYLSAVYLVARHNRAHISSGSAIPLAAILLLMLPYDPSAAFTHGLVLFVMGCSIS</sequence>
<comment type="caution">
    <text evidence="6">The sequence shown here is derived from an EMBL/GenBank/DDBJ whole genome shotgun (WGS) entry which is preliminary data.</text>
</comment>
<keyword evidence="4" id="KW-1133">Transmembrane helix</keyword>
<name>A0A2P5B8Y9_TREOI</name>
<evidence type="ECO:0000256" key="1">
    <source>
        <dbReference type="ARBA" id="ARBA00004651"/>
    </source>
</evidence>
<accession>A0A2P5B8Y9</accession>
<dbReference type="GO" id="GO:0005886">
    <property type="term" value="C:plasma membrane"/>
    <property type="evidence" value="ECO:0007669"/>
    <property type="project" value="UniProtKB-SubCell"/>
</dbReference>
<dbReference type="EMBL" id="JXTC01000577">
    <property type="protein sequence ID" value="PON45262.1"/>
    <property type="molecule type" value="Genomic_DNA"/>
</dbReference>
<keyword evidence="2" id="KW-1003">Cell membrane</keyword>
<evidence type="ECO:0000256" key="3">
    <source>
        <dbReference type="ARBA" id="ARBA00022692"/>
    </source>
</evidence>
<proteinExistence type="predicted"/>
<dbReference type="OrthoDB" id="440755at2759"/>
<comment type="subcellular location">
    <subcellularLocation>
        <location evidence="1">Cell membrane</location>
        <topology evidence="1">Multi-pass membrane protein</topology>
    </subcellularLocation>
</comment>
<evidence type="ECO:0000313" key="6">
    <source>
        <dbReference type="EMBL" id="PON45262.1"/>
    </source>
</evidence>